<evidence type="ECO:0000313" key="6">
    <source>
        <dbReference type="EMBL" id="SFB03476.1"/>
    </source>
</evidence>
<dbReference type="STRING" id="988821.SAMN05421867_105238"/>
<proteinExistence type="inferred from homology"/>
<gene>
    <name evidence="6" type="ORF">SAMN05421867_105238</name>
</gene>
<dbReference type="SUPFAM" id="SSF53720">
    <property type="entry name" value="ALDH-like"/>
    <property type="match status" value="1"/>
</dbReference>
<comment type="similarity">
    <text evidence="1 4">Belongs to the aldehyde dehydrogenase family.</text>
</comment>
<dbReference type="InterPro" id="IPR015590">
    <property type="entry name" value="Aldehyde_DH_dom"/>
</dbReference>
<dbReference type="Gene3D" id="3.40.605.10">
    <property type="entry name" value="Aldehyde Dehydrogenase, Chain A, domain 1"/>
    <property type="match status" value="1"/>
</dbReference>
<dbReference type="RefSeq" id="WP_090032047.1">
    <property type="nucleotide sequence ID" value="NZ_BONM01000025.1"/>
</dbReference>
<evidence type="ECO:0000256" key="4">
    <source>
        <dbReference type="RuleBase" id="RU003345"/>
    </source>
</evidence>
<dbReference type="PANTHER" id="PTHR11699">
    <property type="entry name" value="ALDEHYDE DEHYDROGENASE-RELATED"/>
    <property type="match status" value="1"/>
</dbReference>
<dbReference type="InterPro" id="IPR029510">
    <property type="entry name" value="Ald_DH_CS_GLU"/>
</dbReference>
<name>A0A1I0XSQ9_9CELL</name>
<dbReference type="NCBIfam" id="NF006916">
    <property type="entry name" value="PRK09407.1"/>
    <property type="match status" value="1"/>
</dbReference>
<accession>A0A1I0XSQ9</accession>
<evidence type="ECO:0000259" key="5">
    <source>
        <dbReference type="Pfam" id="PF00171"/>
    </source>
</evidence>
<evidence type="ECO:0000256" key="2">
    <source>
        <dbReference type="ARBA" id="ARBA00023002"/>
    </source>
</evidence>
<dbReference type="FunFam" id="3.40.309.10:FF:000009">
    <property type="entry name" value="Aldehyde dehydrogenase A"/>
    <property type="match status" value="1"/>
</dbReference>
<dbReference type="Proteomes" id="UP000199012">
    <property type="component" value="Unassembled WGS sequence"/>
</dbReference>
<dbReference type="Gene3D" id="3.40.309.10">
    <property type="entry name" value="Aldehyde Dehydrogenase, Chain A, domain 2"/>
    <property type="match status" value="1"/>
</dbReference>
<feature type="domain" description="Aldehyde dehydrogenase" evidence="5">
    <location>
        <begin position="43"/>
        <end position="496"/>
    </location>
</feature>
<keyword evidence="2 4" id="KW-0560">Oxidoreductase</keyword>
<dbReference type="EMBL" id="FOKA01000005">
    <property type="protein sequence ID" value="SFB03476.1"/>
    <property type="molecule type" value="Genomic_DNA"/>
</dbReference>
<dbReference type="InterPro" id="IPR016163">
    <property type="entry name" value="Ald_DH_C"/>
</dbReference>
<organism evidence="6 7">
    <name type="scientific">Cellulomonas marina</name>
    <dbReference type="NCBI Taxonomy" id="988821"/>
    <lineage>
        <taxon>Bacteria</taxon>
        <taxon>Bacillati</taxon>
        <taxon>Actinomycetota</taxon>
        <taxon>Actinomycetes</taxon>
        <taxon>Micrococcales</taxon>
        <taxon>Cellulomonadaceae</taxon>
        <taxon>Cellulomonas</taxon>
    </lineage>
</organism>
<dbReference type="InterPro" id="IPR016162">
    <property type="entry name" value="Ald_DH_N"/>
</dbReference>
<dbReference type="GO" id="GO:0016620">
    <property type="term" value="F:oxidoreductase activity, acting on the aldehyde or oxo group of donors, NAD or NADP as acceptor"/>
    <property type="evidence" value="ECO:0007669"/>
    <property type="project" value="InterPro"/>
</dbReference>
<dbReference type="PROSITE" id="PS00687">
    <property type="entry name" value="ALDEHYDE_DEHYDR_GLU"/>
    <property type="match status" value="1"/>
</dbReference>
<evidence type="ECO:0000313" key="7">
    <source>
        <dbReference type="Proteomes" id="UP000199012"/>
    </source>
</evidence>
<dbReference type="AlphaFoldDB" id="A0A1I0XSQ9"/>
<evidence type="ECO:0000256" key="3">
    <source>
        <dbReference type="PROSITE-ProRule" id="PRU10007"/>
    </source>
</evidence>
<sequence>MGPDPHLELHDPETDPLAAYVLEPADLRPLLDRVVAAPGAPTHAALTPLTGAPLVPVPQTVPDDVPATARVARAAQRLWAARPLRHRTAVLRRLHDLVLERQSDGLDLVQLETGKARAHAVDEVLDVANVARHYAVRTGAYLRDRRAPALLPLLADVRVHRRPAGVVGVVVPWNYPLSLALSDALPALVAGNAVLLRADPQTALTALWAAELCEDAGLPAGVLQVLVGGKDVAEAVVDHVDRVLFTGSTAAGRQVAARAGERLVPAVLELGGKNAAYVAADVDVATTAAALVRACFASAGQLCLAPERLYVHRDVLEAFTAALVERTERLRLGVGLDYRADMGSLTSAAQLARVVEHVEDALSAGARLLTGGEQRLDVGPLVYAPTVLTDVPEHARLHREETFGPVVALYPVASDDEAVAAMDDSAYALTASVWTRDARRGAALARRLRAGSVTVNAGPTLAWSAVGAPQGGTGASGLGYRHGREAVEAVTTAQTVAVARGVQGLAGRLGLDVGRLVAGAGDPADPDAPVGWDAFPRTLARALRVGAALRRP</sequence>
<feature type="active site" evidence="3">
    <location>
        <position position="269"/>
    </location>
</feature>
<dbReference type="InterPro" id="IPR016161">
    <property type="entry name" value="Ald_DH/histidinol_DH"/>
</dbReference>
<protein>
    <submittedName>
        <fullName evidence="6">Succinate-semialdehyde dehydrogenase / glutarate-semialdehyde dehydrogenase</fullName>
    </submittedName>
</protein>
<dbReference type="OrthoDB" id="6882680at2"/>
<evidence type="ECO:0000256" key="1">
    <source>
        <dbReference type="ARBA" id="ARBA00009986"/>
    </source>
</evidence>
<keyword evidence="7" id="KW-1185">Reference proteome</keyword>
<dbReference type="Pfam" id="PF00171">
    <property type="entry name" value="Aldedh"/>
    <property type="match status" value="1"/>
</dbReference>
<reference evidence="6 7" key="1">
    <citation type="submission" date="2016-10" db="EMBL/GenBank/DDBJ databases">
        <authorList>
            <person name="de Groot N.N."/>
        </authorList>
    </citation>
    <scope>NUCLEOTIDE SEQUENCE [LARGE SCALE GENOMIC DNA]</scope>
    <source>
        <strain evidence="6 7">CGMCC 4.6945</strain>
    </source>
</reference>